<comment type="cofactor">
    <cofactor evidence="3">
        <name>Co(2+)</name>
        <dbReference type="ChEBI" id="CHEBI:48828"/>
    </cofactor>
</comment>
<organism evidence="20">
    <name type="scientific">hydrothermal vent metagenome</name>
    <dbReference type="NCBI Taxonomy" id="652676"/>
    <lineage>
        <taxon>unclassified sequences</taxon>
        <taxon>metagenomes</taxon>
        <taxon>ecological metagenomes</taxon>
    </lineage>
</organism>
<dbReference type="NCBIfam" id="TIGR01357">
    <property type="entry name" value="aroB"/>
    <property type="match status" value="1"/>
</dbReference>
<dbReference type="GO" id="GO:0046872">
    <property type="term" value="F:metal ion binding"/>
    <property type="evidence" value="ECO:0007669"/>
    <property type="project" value="UniProtKB-KW"/>
</dbReference>
<keyword evidence="10" id="KW-0028">Amino-acid biosynthesis</keyword>
<dbReference type="Pfam" id="PF24621">
    <property type="entry name" value="DHQS_C"/>
    <property type="match status" value="1"/>
</dbReference>
<dbReference type="SUPFAM" id="SSF56796">
    <property type="entry name" value="Dehydroquinate synthase-like"/>
    <property type="match status" value="1"/>
</dbReference>
<dbReference type="PIRSF" id="PIRSF001455">
    <property type="entry name" value="DHQ_synth"/>
    <property type="match status" value="1"/>
</dbReference>
<keyword evidence="9" id="KW-0963">Cytoplasm</keyword>
<keyword evidence="15" id="KW-0057">Aromatic amino acid biosynthesis</keyword>
<feature type="domain" description="3-dehydroquinate synthase N-terminal" evidence="18">
    <location>
        <begin position="65"/>
        <end position="177"/>
    </location>
</feature>
<dbReference type="Pfam" id="PF01761">
    <property type="entry name" value="DHQ_synthase"/>
    <property type="match status" value="1"/>
</dbReference>
<evidence type="ECO:0000256" key="16">
    <source>
        <dbReference type="ARBA" id="ARBA00023239"/>
    </source>
</evidence>
<evidence type="ECO:0000256" key="13">
    <source>
        <dbReference type="ARBA" id="ARBA00022833"/>
    </source>
</evidence>
<dbReference type="EC" id="4.2.3.4" evidence="7"/>
<dbReference type="EMBL" id="FPHJ01000018">
    <property type="protein sequence ID" value="SFV56770.1"/>
    <property type="molecule type" value="Genomic_DNA"/>
</dbReference>
<comment type="subcellular location">
    <subcellularLocation>
        <location evidence="4">Cytoplasm</location>
    </subcellularLocation>
</comment>
<keyword evidence="11" id="KW-0479">Metal-binding</keyword>
<evidence type="ECO:0000259" key="19">
    <source>
        <dbReference type="Pfam" id="PF24621"/>
    </source>
</evidence>
<evidence type="ECO:0000256" key="14">
    <source>
        <dbReference type="ARBA" id="ARBA00023027"/>
    </source>
</evidence>
<dbReference type="GO" id="GO:0009073">
    <property type="term" value="P:aromatic amino acid family biosynthetic process"/>
    <property type="evidence" value="ECO:0007669"/>
    <property type="project" value="UniProtKB-KW"/>
</dbReference>
<proteinExistence type="inferred from homology"/>
<dbReference type="GO" id="GO:0000166">
    <property type="term" value="F:nucleotide binding"/>
    <property type="evidence" value="ECO:0007669"/>
    <property type="project" value="UniProtKB-KW"/>
</dbReference>
<dbReference type="Gene3D" id="3.40.50.1970">
    <property type="match status" value="1"/>
</dbReference>
<dbReference type="InterPro" id="IPR030960">
    <property type="entry name" value="DHQS/DOIS_N"/>
</dbReference>
<name>A0A1W1BT48_9ZZZZ</name>
<keyword evidence="13" id="KW-0862">Zinc</keyword>
<evidence type="ECO:0000256" key="1">
    <source>
        <dbReference type="ARBA" id="ARBA00001393"/>
    </source>
</evidence>
<dbReference type="InterPro" id="IPR056179">
    <property type="entry name" value="DHQS_C"/>
</dbReference>
<dbReference type="GO" id="GO:0005737">
    <property type="term" value="C:cytoplasm"/>
    <property type="evidence" value="ECO:0007669"/>
    <property type="project" value="UniProtKB-SubCell"/>
</dbReference>
<dbReference type="GO" id="GO:0003856">
    <property type="term" value="F:3-dehydroquinate synthase activity"/>
    <property type="evidence" value="ECO:0007669"/>
    <property type="project" value="UniProtKB-EC"/>
</dbReference>
<comment type="pathway">
    <text evidence="5">Metabolic intermediate biosynthesis; chorismate biosynthesis; chorismate from D-erythrose 4-phosphate and phosphoenolpyruvate: step 2/7.</text>
</comment>
<keyword evidence="17" id="KW-0170">Cobalt</keyword>
<evidence type="ECO:0000256" key="9">
    <source>
        <dbReference type="ARBA" id="ARBA00022490"/>
    </source>
</evidence>
<evidence type="ECO:0000256" key="5">
    <source>
        <dbReference type="ARBA" id="ARBA00004661"/>
    </source>
</evidence>
<keyword evidence="14" id="KW-0520">NAD</keyword>
<evidence type="ECO:0000256" key="11">
    <source>
        <dbReference type="ARBA" id="ARBA00022723"/>
    </source>
</evidence>
<evidence type="ECO:0000256" key="6">
    <source>
        <dbReference type="ARBA" id="ARBA00005412"/>
    </source>
</evidence>
<dbReference type="PANTHER" id="PTHR43622">
    <property type="entry name" value="3-DEHYDROQUINATE SYNTHASE"/>
    <property type="match status" value="1"/>
</dbReference>
<keyword evidence="12" id="KW-0547">Nucleotide-binding</keyword>
<sequence length="363" mass="40735">MKELKVELGDKSYPIYIGEGLLDQQELINPFVKGKQVMIVTNTTIAPLYLEKIKKLFSCFDIQTIILPDGEQYKTLETVNKVFTALLENHFDRTCTLVALGGGVIGDITGYVAASYQRGVNFIQIPTTLLSQVDSSVGGKTGVNHALGKNMIGAFYQPKCVLIDINTLHTLENREFSAGMSEVIKYGIISDIEFFEYLEKHIVELMERNEKNLIEIIYRSCQNKAKVVAQDEFEAGKRALLNLGHTFGHGIENSLGYGVYLHGEAVAIGILMAAKLSVEQKYINDDDYQRIEELLLKAKLPININKKINTNDILKSMQVDKKVILGVMRFILIKSLGNAFIIEYNNENTLLTILNNFIKSENN</sequence>
<accession>A0A1W1BT48</accession>
<dbReference type="Gene3D" id="1.20.1090.10">
    <property type="entry name" value="Dehydroquinate synthase-like - alpha domain"/>
    <property type="match status" value="1"/>
</dbReference>
<comment type="catalytic activity">
    <reaction evidence="1">
        <text>7-phospho-2-dehydro-3-deoxy-D-arabino-heptonate = 3-dehydroquinate + phosphate</text>
        <dbReference type="Rhea" id="RHEA:21968"/>
        <dbReference type="ChEBI" id="CHEBI:32364"/>
        <dbReference type="ChEBI" id="CHEBI:43474"/>
        <dbReference type="ChEBI" id="CHEBI:58394"/>
        <dbReference type="EC" id="4.2.3.4"/>
    </reaction>
</comment>
<evidence type="ECO:0000256" key="3">
    <source>
        <dbReference type="ARBA" id="ARBA00001941"/>
    </source>
</evidence>
<dbReference type="InterPro" id="IPR016037">
    <property type="entry name" value="DHQ_synth_AroB"/>
</dbReference>
<evidence type="ECO:0000313" key="20">
    <source>
        <dbReference type="EMBL" id="SFV56770.1"/>
    </source>
</evidence>
<evidence type="ECO:0000256" key="10">
    <source>
        <dbReference type="ARBA" id="ARBA00022605"/>
    </source>
</evidence>
<evidence type="ECO:0000256" key="17">
    <source>
        <dbReference type="ARBA" id="ARBA00023285"/>
    </source>
</evidence>
<keyword evidence="16 20" id="KW-0456">Lyase</keyword>
<dbReference type="InterPro" id="IPR030963">
    <property type="entry name" value="DHQ_synth_fam"/>
</dbReference>
<comment type="cofactor">
    <cofactor evidence="2">
        <name>NAD(+)</name>
        <dbReference type="ChEBI" id="CHEBI:57540"/>
    </cofactor>
</comment>
<evidence type="ECO:0000259" key="18">
    <source>
        <dbReference type="Pfam" id="PF01761"/>
    </source>
</evidence>
<evidence type="ECO:0000256" key="15">
    <source>
        <dbReference type="ARBA" id="ARBA00023141"/>
    </source>
</evidence>
<gene>
    <name evidence="20" type="ORF">MNB_SUP05-5-723</name>
</gene>
<dbReference type="CDD" id="cd08195">
    <property type="entry name" value="DHQS"/>
    <property type="match status" value="1"/>
</dbReference>
<comment type="similarity">
    <text evidence="6">Belongs to the sugar phosphate cyclases superfamily. Dehydroquinate synthase family.</text>
</comment>
<protein>
    <recommendedName>
        <fullName evidence="8">3-dehydroquinate synthase</fullName>
        <ecNumber evidence="7">4.2.3.4</ecNumber>
    </recommendedName>
</protein>
<evidence type="ECO:0000256" key="4">
    <source>
        <dbReference type="ARBA" id="ARBA00004496"/>
    </source>
</evidence>
<evidence type="ECO:0000256" key="8">
    <source>
        <dbReference type="ARBA" id="ARBA00017684"/>
    </source>
</evidence>
<dbReference type="PANTHER" id="PTHR43622:SF7">
    <property type="entry name" value="3-DEHYDROQUINATE SYNTHASE, CHLOROPLASTIC"/>
    <property type="match status" value="1"/>
</dbReference>
<dbReference type="AlphaFoldDB" id="A0A1W1BT48"/>
<evidence type="ECO:0000256" key="7">
    <source>
        <dbReference type="ARBA" id="ARBA00013031"/>
    </source>
</evidence>
<evidence type="ECO:0000256" key="2">
    <source>
        <dbReference type="ARBA" id="ARBA00001911"/>
    </source>
</evidence>
<dbReference type="FunFam" id="3.40.50.1970:FF:000001">
    <property type="entry name" value="3-dehydroquinate synthase"/>
    <property type="match status" value="1"/>
</dbReference>
<evidence type="ECO:0000256" key="12">
    <source>
        <dbReference type="ARBA" id="ARBA00022741"/>
    </source>
</evidence>
<dbReference type="HAMAP" id="MF_00110">
    <property type="entry name" value="DHQ_synthase"/>
    <property type="match status" value="1"/>
</dbReference>
<dbReference type="InterPro" id="IPR050071">
    <property type="entry name" value="Dehydroquinate_synthase"/>
</dbReference>
<feature type="domain" description="3-dehydroquinate synthase C-terminal" evidence="19">
    <location>
        <begin position="179"/>
        <end position="323"/>
    </location>
</feature>
<dbReference type="GO" id="GO:0008652">
    <property type="term" value="P:amino acid biosynthetic process"/>
    <property type="evidence" value="ECO:0007669"/>
    <property type="project" value="UniProtKB-KW"/>
</dbReference>
<reference evidence="20" key="1">
    <citation type="submission" date="2016-10" db="EMBL/GenBank/DDBJ databases">
        <authorList>
            <person name="de Groot N.N."/>
        </authorList>
    </citation>
    <scope>NUCLEOTIDE SEQUENCE</scope>
</reference>